<organism evidence="10 11">
    <name type="scientific">Acerihabitans arboris</name>
    <dbReference type="NCBI Taxonomy" id="2691583"/>
    <lineage>
        <taxon>Bacteria</taxon>
        <taxon>Pseudomonadati</taxon>
        <taxon>Pseudomonadota</taxon>
        <taxon>Gammaproteobacteria</taxon>
        <taxon>Enterobacterales</taxon>
        <taxon>Pectobacteriaceae</taxon>
        <taxon>Acerihabitans</taxon>
    </lineage>
</organism>
<keyword evidence="8" id="KW-0472">Membrane</keyword>
<reference evidence="10 11" key="2">
    <citation type="submission" date="2020-02" db="EMBL/GenBank/DDBJ databases">
        <title>The new genus of Enterobacteriales.</title>
        <authorList>
            <person name="Kim I.S."/>
        </authorList>
    </citation>
    <scope>NUCLEOTIDE SEQUENCE [LARGE SCALE GENOMIC DNA]</scope>
    <source>
        <strain evidence="10 11">SAP-6</strain>
    </source>
</reference>
<dbReference type="PIRSF" id="PIRSF039085">
    <property type="entry name" value="ABC_ATPase_HisP"/>
    <property type="match status" value="1"/>
</dbReference>
<keyword evidence="11" id="KW-1185">Reference proteome</keyword>
<dbReference type="PROSITE" id="PS50893">
    <property type="entry name" value="ABC_TRANSPORTER_2"/>
    <property type="match status" value="1"/>
</dbReference>
<dbReference type="InterPro" id="IPR003593">
    <property type="entry name" value="AAA+_ATPase"/>
</dbReference>
<keyword evidence="5" id="KW-0547">Nucleotide-binding</keyword>
<dbReference type="PROSITE" id="PS00211">
    <property type="entry name" value="ABC_TRANSPORTER_1"/>
    <property type="match status" value="1"/>
</dbReference>
<sequence length="262" mass="28524">MSESLPPPLLRVESLGKSFAGRPVLSDISFNVHAAEVIGLIGRSGSGKSTLLRCLNRLEHPDTGQIWLADEEIGFQGTKRHPARAGTLARQRAAMSMVFQHFNLWPHRTVLQNVTEGPTSVRGVPRDIAIAQAMAILTRIGLESKAQAYPATLSGGQQQRVSIARALAMQPRLILFDEPTSALDPELVGEVLSVMTDLAGSGTTMLVVTHEMRFALRVCHRILFLDQGRIVDQGTPAALLQRPPDTAIRRFLASSGPMPERN</sequence>
<keyword evidence="6 10" id="KW-0067">ATP-binding</keyword>
<dbReference type="GO" id="GO:0016887">
    <property type="term" value="F:ATP hydrolysis activity"/>
    <property type="evidence" value="ECO:0007669"/>
    <property type="project" value="InterPro"/>
</dbReference>
<keyword evidence="3" id="KW-0813">Transport</keyword>
<comment type="similarity">
    <text evidence="2">Belongs to the ABC transporter superfamily.</text>
</comment>
<gene>
    <name evidence="10" type="ORF">GRH90_04445</name>
</gene>
<feature type="domain" description="ABC transporter" evidence="9">
    <location>
        <begin position="10"/>
        <end position="252"/>
    </location>
</feature>
<accession>A0A845SB92</accession>
<comment type="caution">
    <text evidence="10">The sequence shown here is derived from an EMBL/GenBank/DDBJ whole genome shotgun (WGS) entry which is preliminary data.</text>
</comment>
<name>A0A845SB92_9GAMM</name>
<dbReference type="Pfam" id="PF00005">
    <property type="entry name" value="ABC_tran"/>
    <property type="match status" value="1"/>
</dbReference>
<evidence type="ECO:0000313" key="10">
    <source>
        <dbReference type="EMBL" id="NDL62010.1"/>
    </source>
</evidence>
<dbReference type="InterPro" id="IPR027417">
    <property type="entry name" value="P-loop_NTPase"/>
</dbReference>
<evidence type="ECO:0000256" key="8">
    <source>
        <dbReference type="ARBA" id="ARBA00023136"/>
    </source>
</evidence>
<dbReference type="InterPro" id="IPR030679">
    <property type="entry name" value="ABC_ATPase_HisP-typ"/>
</dbReference>
<evidence type="ECO:0000256" key="4">
    <source>
        <dbReference type="ARBA" id="ARBA00022475"/>
    </source>
</evidence>
<evidence type="ECO:0000259" key="9">
    <source>
        <dbReference type="PROSITE" id="PS50893"/>
    </source>
</evidence>
<evidence type="ECO:0000256" key="6">
    <source>
        <dbReference type="ARBA" id="ARBA00022840"/>
    </source>
</evidence>
<protein>
    <submittedName>
        <fullName evidence="10">ATP-binding cassette domain-containing protein</fullName>
    </submittedName>
</protein>
<dbReference type="AlphaFoldDB" id="A0A845SB92"/>
<dbReference type="SUPFAM" id="SSF52540">
    <property type="entry name" value="P-loop containing nucleoside triphosphate hydrolases"/>
    <property type="match status" value="1"/>
</dbReference>
<evidence type="ECO:0000256" key="1">
    <source>
        <dbReference type="ARBA" id="ARBA00004417"/>
    </source>
</evidence>
<evidence type="ECO:0000256" key="2">
    <source>
        <dbReference type="ARBA" id="ARBA00005417"/>
    </source>
</evidence>
<dbReference type="EMBL" id="WUBS01000003">
    <property type="protein sequence ID" value="NDL62010.1"/>
    <property type="molecule type" value="Genomic_DNA"/>
</dbReference>
<dbReference type="GO" id="GO:0005524">
    <property type="term" value="F:ATP binding"/>
    <property type="evidence" value="ECO:0007669"/>
    <property type="project" value="UniProtKB-KW"/>
</dbReference>
<evidence type="ECO:0000313" key="11">
    <source>
        <dbReference type="Proteomes" id="UP000461443"/>
    </source>
</evidence>
<dbReference type="RefSeq" id="WP_162364707.1">
    <property type="nucleotide sequence ID" value="NZ_WUBS01000003.1"/>
</dbReference>
<reference evidence="10 11" key="1">
    <citation type="submission" date="2019-12" db="EMBL/GenBank/DDBJ databases">
        <authorList>
            <person name="Lee S.D."/>
        </authorList>
    </citation>
    <scope>NUCLEOTIDE SEQUENCE [LARGE SCALE GENOMIC DNA]</scope>
    <source>
        <strain evidence="10 11">SAP-6</strain>
    </source>
</reference>
<dbReference type="InterPro" id="IPR017871">
    <property type="entry name" value="ABC_transporter-like_CS"/>
</dbReference>
<dbReference type="CDD" id="cd03262">
    <property type="entry name" value="ABC_HisP_GlnQ"/>
    <property type="match status" value="1"/>
</dbReference>
<dbReference type="Proteomes" id="UP000461443">
    <property type="component" value="Unassembled WGS sequence"/>
</dbReference>
<dbReference type="PANTHER" id="PTHR43166">
    <property type="entry name" value="AMINO ACID IMPORT ATP-BINDING PROTEIN"/>
    <property type="match status" value="1"/>
</dbReference>
<dbReference type="GO" id="GO:0005886">
    <property type="term" value="C:plasma membrane"/>
    <property type="evidence" value="ECO:0007669"/>
    <property type="project" value="UniProtKB-SubCell"/>
</dbReference>
<evidence type="ECO:0000256" key="5">
    <source>
        <dbReference type="ARBA" id="ARBA00022741"/>
    </source>
</evidence>
<dbReference type="InterPro" id="IPR050086">
    <property type="entry name" value="MetN_ABC_transporter-like"/>
</dbReference>
<dbReference type="InterPro" id="IPR003439">
    <property type="entry name" value="ABC_transporter-like_ATP-bd"/>
</dbReference>
<dbReference type="GO" id="GO:0015424">
    <property type="term" value="F:ABC-type amino acid transporter activity"/>
    <property type="evidence" value="ECO:0007669"/>
    <property type="project" value="InterPro"/>
</dbReference>
<evidence type="ECO:0000256" key="3">
    <source>
        <dbReference type="ARBA" id="ARBA00022448"/>
    </source>
</evidence>
<evidence type="ECO:0000256" key="7">
    <source>
        <dbReference type="ARBA" id="ARBA00022970"/>
    </source>
</evidence>
<keyword evidence="4" id="KW-1003">Cell membrane</keyword>
<dbReference type="PANTHER" id="PTHR43166:SF9">
    <property type="entry name" value="GLUTAMATE_ASPARTATE IMPORT ATP-BINDING PROTEIN GLTL"/>
    <property type="match status" value="1"/>
</dbReference>
<dbReference type="Gene3D" id="3.40.50.300">
    <property type="entry name" value="P-loop containing nucleotide triphosphate hydrolases"/>
    <property type="match status" value="1"/>
</dbReference>
<comment type="subcellular location">
    <subcellularLocation>
        <location evidence="1">Cell inner membrane</location>
        <topology evidence="1">Peripheral membrane protein</topology>
    </subcellularLocation>
</comment>
<proteinExistence type="inferred from homology"/>
<keyword evidence="7" id="KW-0029">Amino-acid transport</keyword>
<dbReference type="SMART" id="SM00382">
    <property type="entry name" value="AAA"/>
    <property type="match status" value="1"/>
</dbReference>